<sequence length="468" mass="49250">MTGRADETQARGVLLGTLGRVGDGSPRERSAEEVRRLEAVNAALIRRVERMTDTQSGAFSLFQTALHLEAQVRSRTAELSQALCRVEQTSRENLAAREAADRANRSKTRFLAAAGHDILQPLSAARLSLSTIEAPNADAAARRRGLDTIAAALDTMEELIASVLDMARIDAGAVRPEFAAVPLRALLEAVARAFAPLAARKGLVLRVAGAPTILGTSDPALLRRILANLASNAIRYTRRGGVLLSVRRRGAHAVLEVRDTGIGVPVDQHELIFEEFHRGRAVGLDAGTAAAGLGLGLSIVRRLADALEHPLDLRSVEGRGSAFRILVPRTAPLPAGFDAPPAGREPLAGARVLLLGDGEAIAAAGVLFARWGCRVAREPADGRAASAETSTDLVVLGGGEAGGPISEAGALRALERLRAALGRPVPAILLVPRREGHEPGAPRPEACERLGIPVRPAALRALAAHLLR</sequence>
<keyword evidence="1" id="KW-0418">Kinase</keyword>
<accession>A0ACD4NP43</accession>
<keyword evidence="1" id="KW-0808">Transferase</keyword>
<evidence type="ECO:0000313" key="2">
    <source>
        <dbReference type="Proteomes" id="UP001163223"/>
    </source>
</evidence>
<keyword evidence="2" id="KW-1185">Reference proteome</keyword>
<organism evidence="1 2">
    <name type="scientific">Antarcticirhabdus aurantiaca</name>
    <dbReference type="NCBI Taxonomy" id="2606717"/>
    <lineage>
        <taxon>Bacteria</taxon>
        <taxon>Pseudomonadati</taxon>
        <taxon>Pseudomonadota</taxon>
        <taxon>Alphaproteobacteria</taxon>
        <taxon>Hyphomicrobiales</taxon>
        <taxon>Aurantimonadaceae</taxon>
        <taxon>Antarcticirhabdus</taxon>
    </lineage>
</organism>
<proteinExistence type="predicted"/>
<protein>
    <submittedName>
        <fullName evidence="1">HAMP domain-containing sensor histidine kinase</fullName>
    </submittedName>
</protein>
<reference evidence="1" key="1">
    <citation type="submission" date="2022-11" db="EMBL/GenBank/DDBJ databases">
        <title>beta-Carotene-producing bacterium, Jeongeuplla avenae sp. nov., alleviates the salt stress of Arabidopsis seedlings.</title>
        <authorList>
            <person name="Jiang L."/>
            <person name="Lee J."/>
        </authorList>
    </citation>
    <scope>NUCLEOTIDE SEQUENCE</scope>
    <source>
        <strain evidence="1">DY_R2A_6</strain>
    </source>
</reference>
<name>A0ACD4NP43_9HYPH</name>
<dbReference type="Proteomes" id="UP001163223">
    <property type="component" value="Chromosome"/>
</dbReference>
<evidence type="ECO:0000313" key="1">
    <source>
        <dbReference type="EMBL" id="WAJ28517.1"/>
    </source>
</evidence>
<gene>
    <name evidence="1" type="ORF">OXU80_27565</name>
</gene>
<dbReference type="EMBL" id="CP113520">
    <property type="protein sequence ID" value="WAJ28517.1"/>
    <property type="molecule type" value="Genomic_DNA"/>
</dbReference>